<evidence type="ECO:0000313" key="10">
    <source>
        <dbReference type="EMBL" id="ADV64277.1"/>
    </source>
</evidence>
<dbReference type="GO" id="GO:0008616">
    <property type="term" value="P:tRNA queuosine(34) biosynthetic process"/>
    <property type="evidence" value="ECO:0007669"/>
    <property type="project" value="UniProtKB-UniRule"/>
</dbReference>
<evidence type="ECO:0000256" key="2">
    <source>
        <dbReference type="ARBA" id="ARBA00022691"/>
    </source>
</evidence>
<accession>E8R001</accession>
<dbReference type="GO" id="GO:1904047">
    <property type="term" value="F:S-adenosyl-L-methionine binding"/>
    <property type="evidence" value="ECO:0007669"/>
    <property type="project" value="UniProtKB-UniRule"/>
</dbReference>
<dbReference type="EC" id="4.3.99.3" evidence="8"/>
<dbReference type="InterPro" id="IPR007197">
    <property type="entry name" value="rSAM"/>
</dbReference>
<feature type="binding site" evidence="8">
    <location>
        <position position="107"/>
    </location>
    <ligand>
        <name>[4Fe-4S] cluster</name>
        <dbReference type="ChEBI" id="CHEBI:49883"/>
        <note>4Fe-4S-S-AdoMet</note>
    </ligand>
</feature>
<keyword evidence="5 8" id="KW-0408">Iron</keyword>
<dbReference type="Proteomes" id="UP000008631">
    <property type="component" value="Chromosome"/>
</dbReference>
<evidence type="ECO:0000256" key="7">
    <source>
        <dbReference type="ARBA" id="ARBA00023239"/>
    </source>
</evidence>
<comment type="cofactor">
    <cofactor evidence="8">
        <name>Mg(2+)</name>
        <dbReference type="ChEBI" id="CHEBI:18420"/>
    </cofactor>
</comment>
<dbReference type="GO" id="GO:0051539">
    <property type="term" value="F:4 iron, 4 sulfur cluster binding"/>
    <property type="evidence" value="ECO:0007669"/>
    <property type="project" value="UniProtKB-UniRule"/>
</dbReference>
<dbReference type="InParanoid" id="E8R001"/>
<feature type="binding site" evidence="8">
    <location>
        <begin position="113"/>
        <end position="115"/>
    </location>
    <ligand>
        <name>S-adenosyl-L-methionine</name>
        <dbReference type="ChEBI" id="CHEBI:59789"/>
    </ligand>
</feature>
<feature type="binding site" evidence="8">
    <location>
        <position position="116"/>
    </location>
    <ligand>
        <name>Mg(2+)</name>
        <dbReference type="ChEBI" id="CHEBI:18420"/>
    </ligand>
</feature>
<dbReference type="HOGENOM" id="CLU_066739_2_0_0"/>
<evidence type="ECO:0000256" key="1">
    <source>
        <dbReference type="ARBA" id="ARBA00022485"/>
    </source>
</evidence>
<comment type="similarity">
    <text evidence="8">Belongs to the radical SAM superfamily. 7-carboxy-7-deazaguanine synthase family.</text>
</comment>
<evidence type="ECO:0000256" key="6">
    <source>
        <dbReference type="ARBA" id="ARBA00023014"/>
    </source>
</evidence>
<dbReference type="PANTHER" id="PTHR42836:SF1">
    <property type="entry name" value="7-CARBOXY-7-DEAZAGUANINE SYNTHASE"/>
    <property type="match status" value="1"/>
</dbReference>
<feature type="binding site" evidence="8">
    <location>
        <position position="103"/>
    </location>
    <ligand>
        <name>substrate</name>
    </ligand>
</feature>
<comment type="subunit">
    <text evidence="8">Homodimer.</text>
</comment>
<dbReference type="InterPro" id="IPR058240">
    <property type="entry name" value="rSAM_sf"/>
</dbReference>
<dbReference type="CDD" id="cd01335">
    <property type="entry name" value="Radical_SAM"/>
    <property type="match status" value="1"/>
</dbReference>
<comment type="pathway">
    <text evidence="8">Purine metabolism; 7-cyano-7-deazaguanine biosynthesis.</text>
</comment>
<dbReference type="GO" id="GO:0016840">
    <property type="term" value="F:carbon-nitrogen lyase activity"/>
    <property type="evidence" value="ECO:0007669"/>
    <property type="project" value="UniProtKB-UniRule"/>
</dbReference>
<feature type="binding site" evidence="8">
    <location>
        <position position="150"/>
    </location>
    <ligand>
        <name>substrate</name>
    </ligand>
</feature>
<dbReference type="KEGG" id="ipa:Isop_3721"/>
<dbReference type="PROSITE" id="PS51918">
    <property type="entry name" value="RADICAL_SAM"/>
    <property type="match status" value="1"/>
</dbReference>
<name>E8R001_ISOPI</name>
<protein>
    <recommendedName>
        <fullName evidence="8">7-carboxy-7-deazaguanine synthase</fullName>
        <shortName evidence="8">CDG synthase</shortName>
        <ecNumber evidence="8">4.3.99.3</ecNumber>
    </recommendedName>
    <alternativeName>
        <fullName evidence="8">Queuosine biosynthesis protein QueE</fullName>
    </alternativeName>
</protein>
<evidence type="ECO:0000256" key="5">
    <source>
        <dbReference type="ARBA" id="ARBA00023004"/>
    </source>
</evidence>
<keyword evidence="3 8" id="KW-0479">Metal-binding</keyword>
<evidence type="ECO:0000313" key="11">
    <source>
        <dbReference type="Proteomes" id="UP000008631"/>
    </source>
</evidence>
<dbReference type="Pfam" id="PF04055">
    <property type="entry name" value="Radical_SAM"/>
    <property type="match status" value="1"/>
</dbReference>
<evidence type="ECO:0000256" key="8">
    <source>
        <dbReference type="HAMAP-Rule" id="MF_00917"/>
    </source>
</evidence>
<feature type="binding site" evidence="8">
    <location>
        <position position="114"/>
    </location>
    <ligand>
        <name>[4Fe-4S] cluster</name>
        <dbReference type="ChEBI" id="CHEBI:49883"/>
        <note>4Fe-4S-S-AdoMet</note>
    </ligand>
</feature>
<dbReference type="eggNOG" id="COG0602">
    <property type="taxonomic scope" value="Bacteria"/>
</dbReference>
<evidence type="ECO:0000256" key="3">
    <source>
        <dbReference type="ARBA" id="ARBA00022723"/>
    </source>
</evidence>
<keyword evidence="7 8" id="KW-0456">Lyase</keyword>
<organism evidence="10 11">
    <name type="scientific">Isosphaera pallida (strain ATCC 43644 / DSM 9630 / IS1B)</name>
    <dbReference type="NCBI Taxonomy" id="575540"/>
    <lineage>
        <taxon>Bacteria</taxon>
        <taxon>Pseudomonadati</taxon>
        <taxon>Planctomycetota</taxon>
        <taxon>Planctomycetia</taxon>
        <taxon>Isosphaerales</taxon>
        <taxon>Isosphaeraceae</taxon>
        <taxon>Isosphaera</taxon>
    </lineage>
</organism>
<keyword evidence="6 8" id="KW-0411">Iron-sulfur</keyword>
<comment type="caution">
    <text evidence="8">Lacks conserved residue(s) required for the propagation of feature annotation.</text>
</comment>
<dbReference type="EMBL" id="CP002353">
    <property type="protein sequence ID" value="ADV64277.1"/>
    <property type="molecule type" value="Genomic_DNA"/>
</dbReference>
<keyword evidence="1 8" id="KW-0004">4Fe-4S</keyword>
<feature type="domain" description="Radical SAM core" evidence="9">
    <location>
        <begin position="94"/>
        <end position="288"/>
    </location>
</feature>
<feature type="binding site" evidence="8">
    <location>
        <begin position="88"/>
        <end position="90"/>
    </location>
    <ligand>
        <name>substrate</name>
    </ligand>
</feature>
<dbReference type="UniPathway" id="UPA00391"/>
<dbReference type="AlphaFoldDB" id="E8R001"/>
<dbReference type="SUPFAM" id="SSF102114">
    <property type="entry name" value="Radical SAM enzymes"/>
    <property type="match status" value="1"/>
</dbReference>
<feature type="binding site" evidence="8">
    <location>
        <position position="111"/>
    </location>
    <ligand>
        <name>[4Fe-4S] cluster</name>
        <dbReference type="ChEBI" id="CHEBI:49883"/>
        <note>4Fe-4S-S-AdoMet</note>
    </ligand>
</feature>
<proteinExistence type="inferred from homology"/>
<keyword evidence="4 8" id="KW-0460">Magnesium</keyword>
<feature type="binding site" evidence="8">
    <location>
        <position position="152"/>
    </location>
    <ligand>
        <name>S-adenosyl-L-methionine</name>
        <dbReference type="ChEBI" id="CHEBI:59789"/>
    </ligand>
</feature>
<evidence type="ECO:0000259" key="9">
    <source>
        <dbReference type="PROSITE" id="PS51918"/>
    </source>
</evidence>
<comment type="cofactor">
    <cofactor evidence="8">
        <name>S-adenosyl-L-methionine</name>
        <dbReference type="ChEBI" id="CHEBI:59789"/>
    </cofactor>
    <text evidence="8">Binds 1 S-adenosyl-L-methionine per subunit.</text>
</comment>
<reference key="1">
    <citation type="submission" date="2010-11" db="EMBL/GenBank/DDBJ databases">
        <title>The complete sequence of chromosome of Isophaera pallida ATCC 43644.</title>
        <authorList>
            <consortium name="US DOE Joint Genome Institute (JGI-PGF)"/>
            <person name="Lucas S."/>
            <person name="Copeland A."/>
            <person name="Lapidus A."/>
            <person name="Bruce D."/>
            <person name="Goodwin L."/>
            <person name="Pitluck S."/>
            <person name="Kyrpides N."/>
            <person name="Mavromatis K."/>
            <person name="Pagani I."/>
            <person name="Ivanova N."/>
            <person name="Saunders E."/>
            <person name="Brettin T."/>
            <person name="Detter J.C."/>
            <person name="Han C."/>
            <person name="Tapia R."/>
            <person name="Land M."/>
            <person name="Hauser L."/>
            <person name="Markowitz V."/>
            <person name="Cheng J.-F."/>
            <person name="Hugenholtz P."/>
            <person name="Woyke T."/>
            <person name="Wu D."/>
            <person name="Eisen J.A."/>
        </authorList>
    </citation>
    <scope>NUCLEOTIDE SEQUENCE</scope>
    <source>
        <strain>ATCC 43644</strain>
    </source>
</reference>
<dbReference type="InterPro" id="IPR024924">
    <property type="entry name" value="7-CO-7-deazaguanine_synth-like"/>
</dbReference>
<evidence type="ECO:0000256" key="4">
    <source>
        <dbReference type="ARBA" id="ARBA00022842"/>
    </source>
</evidence>
<keyword evidence="2 8" id="KW-0949">S-adenosyl-L-methionine</keyword>
<comment type="catalytic activity">
    <reaction evidence="8">
        <text>6-carboxy-5,6,7,8-tetrahydropterin + H(+) = 7-carboxy-7-carbaguanine + NH4(+)</text>
        <dbReference type="Rhea" id="RHEA:27974"/>
        <dbReference type="ChEBI" id="CHEBI:15378"/>
        <dbReference type="ChEBI" id="CHEBI:28938"/>
        <dbReference type="ChEBI" id="CHEBI:61032"/>
        <dbReference type="ChEBI" id="CHEBI:61036"/>
        <dbReference type="EC" id="4.3.99.3"/>
    </reaction>
</comment>
<dbReference type="Gene3D" id="3.20.20.70">
    <property type="entry name" value="Aldolase class I"/>
    <property type="match status" value="1"/>
</dbReference>
<keyword evidence="8" id="KW-0671">Queuosine biosynthesis</keyword>
<dbReference type="HAMAP" id="MF_00917">
    <property type="entry name" value="QueE"/>
    <property type="match status" value="1"/>
</dbReference>
<gene>
    <name evidence="8" type="primary">queE</name>
    <name evidence="10" type="ordered locus">Isop_3721</name>
</gene>
<dbReference type="STRING" id="575540.Isop_3721"/>
<reference evidence="10 11" key="2">
    <citation type="journal article" date="2011" name="Stand. Genomic Sci.">
        <title>Complete genome sequence of Isosphaera pallida type strain (IS1B).</title>
        <authorList>
            <consortium name="US DOE Joint Genome Institute (JGI-PGF)"/>
            <person name="Goker M."/>
            <person name="Cleland D."/>
            <person name="Saunders E."/>
            <person name="Lapidus A."/>
            <person name="Nolan M."/>
            <person name="Lucas S."/>
            <person name="Hammon N."/>
            <person name="Deshpande S."/>
            <person name="Cheng J.F."/>
            <person name="Tapia R."/>
            <person name="Han C."/>
            <person name="Goodwin L."/>
            <person name="Pitluck S."/>
            <person name="Liolios K."/>
            <person name="Pagani I."/>
            <person name="Ivanova N."/>
            <person name="Mavromatis K."/>
            <person name="Pati A."/>
            <person name="Chen A."/>
            <person name="Palaniappan K."/>
            <person name="Land M."/>
            <person name="Hauser L."/>
            <person name="Chang Y.J."/>
            <person name="Jeffries C.D."/>
            <person name="Detter J.C."/>
            <person name="Beck B."/>
            <person name="Woyke T."/>
            <person name="Bristow J."/>
            <person name="Eisen J.A."/>
            <person name="Markowitz V."/>
            <person name="Hugenholtz P."/>
            <person name="Kyrpides N.C."/>
            <person name="Klenk H.P."/>
        </authorList>
    </citation>
    <scope>NUCLEOTIDE SEQUENCE [LARGE SCALE GENOMIC DNA]</scope>
    <source>
        <strain evidence="11">ATCC 43644 / DSM 9630 / IS1B</strain>
    </source>
</reference>
<comment type="function">
    <text evidence="8">Catalyzes the complex heterocyclic radical-mediated conversion of 6-carboxy-5,6,7,8-tetrahydropterin (CPH4) to 7-carboxy-7-deazaguanine (CDG), a step common to the biosynthetic pathways of all 7-deazapurine-containing compounds.</text>
</comment>
<sequence>MALGQHNVGLLDECRRRARMRSGGEDLTEGGVANDVDGEGLGLERELAETAGGSPIESAGPAARTRRLAPLRDKTPGQVRLHEVYRSIQGEGTWAGLPCVFVRLTACHLRCVYCDTPHAFVFREGGDFTIEAIVARVAELAEPGGLVEVTGGEPLLQPEALPLMTALADAGFEVLLETSGSLDIAPVDRRVHIIMDLKTPGSGEEAANLWTNLDHLKPTDNLKFVVTNRADFDWTLEIVRRHDLTARCPVLVSPAFDAVSPRDLAEWILKSRLPLRMQLQLHKLIWHPKARGV</sequence>
<keyword evidence="11" id="KW-1185">Reference proteome</keyword>
<dbReference type="InterPro" id="IPR013785">
    <property type="entry name" value="Aldolase_TIM"/>
</dbReference>
<dbReference type="SFLD" id="SFLDS00029">
    <property type="entry name" value="Radical_SAM"/>
    <property type="match status" value="1"/>
</dbReference>
<dbReference type="GO" id="GO:0000287">
    <property type="term" value="F:magnesium ion binding"/>
    <property type="evidence" value="ECO:0007669"/>
    <property type="project" value="UniProtKB-UniRule"/>
</dbReference>
<dbReference type="PANTHER" id="PTHR42836">
    <property type="entry name" value="7-CARBOXY-7-DEAZAGUANINE SYNTHASE"/>
    <property type="match status" value="1"/>
</dbReference>
<comment type="cofactor">
    <cofactor evidence="8">
        <name>[4Fe-4S] cluster</name>
        <dbReference type="ChEBI" id="CHEBI:49883"/>
    </cofactor>
    <text evidence="8">Binds 1 [4Fe-4S] cluster. The cluster is coordinated with 3 cysteines and an exchangeable S-adenosyl-L-methionine.</text>
</comment>